<feature type="domain" description="FAS1" evidence="3">
    <location>
        <begin position="39"/>
        <end position="181"/>
    </location>
</feature>
<keyword evidence="5" id="KW-1185">Reference proteome</keyword>
<dbReference type="GO" id="GO:0004869">
    <property type="term" value="F:cysteine-type endopeptidase inhibitor activity"/>
    <property type="evidence" value="ECO:0007669"/>
    <property type="project" value="InterPro"/>
</dbReference>
<evidence type="ECO:0000256" key="2">
    <source>
        <dbReference type="SAM" id="Phobius"/>
    </source>
</evidence>
<comment type="caution">
    <text evidence="4">The sequence shown here is derived from an EMBL/GenBank/DDBJ whole genome shotgun (WGS) entry which is preliminary data.</text>
</comment>
<keyword evidence="2" id="KW-1133">Transmembrane helix</keyword>
<dbReference type="InterPro" id="IPR046350">
    <property type="entry name" value="Cystatin_sf"/>
</dbReference>
<dbReference type="OrthoDB" id="10007179at2759"/>
<protein>
    <recommendedName>
        <fullName evidence="3">FAS1 domain-containing protein</fullName>
    </recommendedName>
</protein>
<dbReference type="Gene3D" id="2.30.180.10">
    <property type="entry name" value="FAS1 domain"/>
    <property type="match status" value="1"/>
</dbReference>
<dbReference type="SUPFAM" id="SSF54403">
    <property type="entry name" value="Cystatin/monellin"/>
    <property type="match status" value="1"/>
</dbReference>
<dbReference type="Gene3D" id="3.10.450.10">
    <property type="match status" value="1"/>
</dbReference>
<sequence>MKQMNVVVYIMYIIYVMWMVAFLAVVSSKPTVEIGTDVVAEILRAIGGREDMQRVGRYLSASRDHLVKELPLLTSDGRKIRYTFFAPTDFALMIQTPQDTVDPLIVDASLRNKVLIRHFARQSVSSDDLAKLDKLVMADSRESVITRTADGKTLIDNAGIQPGAISLSPNFGAIYLVDQVFMSGEEVNNAISVHFQNNPNTGLCLGLPCPSSIPSIESVTTFAPAPAPSPSIPILGGFSSVSSNDADVLEIAQFATNALSNSKTSAHPLVLVNVVKAEKQIVAGVNYRFQLKLSQQLESEENHLIECQVIVFDQIWTATRQITSFKCTP</sequence>
<dbReference type="PANTHER" id="PTHR47364:SF2">
    <property type="entry name" value="CYSTEINE PROTEINASE INHIBITOR 5"/>
    <property type="match status" value="1"/>
</dbReference>
<dbReference type="InterPro" id="IPR000782">
    <property type="entry name" value="FAS1_domain"/>
</dbReference>
<organism evidence="4 5">
    <name type="scientific">Daphnia galeata</name>
    <dbReference type="NCBI Taxonomy" id="27404"/>
    <lineage>
        <taxon>Eukaryota</taxon>
        <taxon>Metazoa</taxon>
        <taxon>Ecdysozoa</taxon>
        <taxon>Arthropoda</taxon>
        <taxon>Crustacea</taxon>
        <taxon>Branchiopoda</taxon>
        <taxon>Diplostraca</taxon>
        <taxon>Cladocera</taxon>
        <taxon>Anomopoda</taxon>
        <taxon>Daphniidae</taxon>
        <taxon>Daphnia</taxon>
    </lineage>
</organism>
<reference evidence="4" key="1">
    <citation type="submission" date="2021-11" db="EMBL/GenBank/DDBJ databases">
        <authorList>
            <person name="Schell T."/>
        </authorList>
    </citation>
    <scope>NUCLEOTIDE SEQUENCE</scope>
    <source>
        <strain evidence="4">M5</strain>
    </source>
</reference>
<dbReference type="InterPro" id="IPR036378">
    <property type="entry name" value="FAS1_dom_sf"/>
</dbReference>
<dbReference type="PROSITE" id="PS50213">
    <property type="entry name" value="FAS1"/>
    <property type="match status" value="1"/>
</dbReference>
<evidence type="ECO:0000256" key="1">
    <source>
        <dbReference type="ARBA" id="ARBA00009403"/>
    </source>
</evidence>
<feature type="transmembrane region" description="Helical" evidence="2">
    <location>
        <begin position="6"/>
        <end position="26"/>
    </location>
</feature>
<gene>
    <name evidence="4" type="ORF">DGAL_LOCUS6927</name>
</gene>
<dbReference type="SMART" id="SM00043">
    <property type="entry name" value="CY"/>
    <property type="match status" value="1"/>
</dbReference>
<dbReference type="PANTHER" id="PTHR47364">
    <property type="entry name" value="CYSTEINE PROTEINASE INHIBITOR 5"/>
    <property type="match status" value="1"/>
</dbReference>
<dbReference type="InterPro" id="IPR018073">
    <property type="entry name" value="Prot_inh_cystat_CS"/>
</dbReference>
<accession>A0A8J2RKI5</accession>
<dbReference type="EMBL" id="CAKKLH010000127">
    <property type="protein sequence ID" value="CAH0104208.1"/>
    <property type="molecule type" value="Genomic_DNA"/>
</dbReference>
<dbReference type="PROSITE" id="PS00287">
    <property type="entry name" value="CYSTATIN"/>
    <property type="match status" value="1"/>
</dbReference>
<keyword evidence="2" id="KW-0472">Membrane</keyword>
<dbReference type="AlphaFoldDB" id="A0A8J2RKI5"/>
<evidence type="ECO:0000313" key="5">
    <source>
        <dbReference type="Proteomes" id="UP000789390"/>
    </source>
</evidence>
<keyword evidence="2" id="KW-0812">Transmembrane</keyword>
<name>A0A8J2RKI5_9CRUS</name>
<evidence type="ECO:0000313" key="4">
    <source>
        <dbReference type="EMBL" id="CAH0104208.1"/>
    </source>
</evidence>
<dbReference type="SUPFAM" id="SSF82153">
    <property type="entry name" value="FAS1 domain"/>
    <property type="match status" value="1"/>
</dbReference>
<comment type="similarity">
    <text evidence="1">Belongs to the cystatin family.</text>
</comment>
<dbReference type="InterPro" id="IPR000010">
    <property type="entry name" value="Cystatin_dom"/>
</dbReference>
<dbReference type="Pfam" id="PF02469">
    <property type="entry name" value="Fasciclin"/>
    <property type="match status" value="1"/>
</dbReference>
<evidence type="ECO:0000259" key="3">
    <source>
        <dbReference type="PROSITE" id="PS50213"/>
    </source>
</evidence>
<dbReference type="Proteomes" id="UP000789390">
    <property type="component" value="Unassembled WGS sequence"/>
</dbReference>
<dbReference type="Pfam" id="PF16845">
    <property type="entry name" value="SQAPI"/>
    <property type="match status" value="1"/>
</dbReference>
<proteinExistence type="inferred from homology"/>
<dbReference type="CDD" id="cd00042">
    <property type="entry name" value="CY"/>
    <property type="match status" value="1"/>
</dbReference>